<name>A0AAE3P1W0_9BACT</name>
<feature type="transmembrane region" description="Helical" evidence="1">
    <location>
        <begin position="330"/>
        <end position="348"/>
    </location>
</feature>
<keyword evidence="1" id="KW-0472">Membrane</keyword>
<feature type="transmembrane region" description="Helical" evidence="1">
    <location>
        <begin position="156"/>
        <end position="182"/>
    </location>
</feature>
<dbReference type="EMBL" id="JARGDL010000015">
    <property type="protein sequence ID" value="MDF1612549.1"/>
    <property type="molecule type" value="Genomic_DNA"/>
</dbReference>
<proteinExistence type="predicted"/>
<dbReference type="Proteomes" id="UP001221302">
    <property type="component" value="Unassembled WGS sequence"/>
</dbReference>
<keyword evidence="1" id="KW-0812">Transmembrane</keyword>
<evidence type="ECO:0000256" key="1">
    <source>
        <dbReference type="SAM" id="Phobius"/>
    </source>
</evidence>
<evidence type="ECO:0008006" key="4">
    <source>
        <dbReference type="Google" id="ProtNLM"/>
    </source>
</evidence>
<feature type="transmembrane region" description="Helical" evidence="1">
    <location>
        <begin position="304"/>
        <end position="324"/>
    </location>
</feature>
<comment type="caution">
    <text evidence="2">The sequence shown here is derived from an EMBL/GenBank/DDBJ whole genome shotgun (WGS) entry which is preliminary data.</text>
</comment>
<reference evidence="2" key="1">
    <citation type="submission" date="2023-03" db="EMBL/GenBank/DDBJ databases">
        <title>Stygiobacter electus gen. nov., sp. nov., facultatively anaerobic thermotolerant bacterium of the class Ignavibacteria from a well of Yessentuki mineral water deposit.</title>
        <authorList>
            <person name="Podosokorskaya O.A."/>
            <person name="Elcheninov A.G."/>
            <person name="Petrova N.F."/>
            <person name="Zavarzina D.G."/>
            <person name="Kublanov I.V."/>
            <person name="Merkel A.Y."/>
        </authorList>
    </citation>
    <scope>NUCLEOTIDE SEQUENCE</scope>
    <source>
        <strain evidence="2">09-Me</strain>
    </source>
</reference>
<evidence type="ECO:0000313" key="2">
    <source>
        <dbReference type="EMBL" id="MDF1612549.1"/>
    </source>
</evidence>
<feature type="transmembrane region" description="Helical" evidence="1">
    <location>
        <begin position="127"/>
        <end position="144"/>
    </location>
</feature>
<protein>
    <recommendedName>
        <fullName evidence="4">Glycosyltransferase RgtA/B/C/D-like domain-containing protein</fullName>
    </recommendedName>
</protein>
<dbReference type="RefSeq" id="WP_321536320.1">
    <property type="nucleotide sequence ID" value="NZ_JARGDL010000015.1"/>
</dbReference>
<feature type="transmembrane region" description="Helical" evidence="1">
    <location>
        <begin position="103"/>
        <end position="121"/>
    </location>
</feature>
<feature type="transmembrane region" description="Helical" evidence="1">
    <location>
        <begin position="194"/>
        <end position="215"/>
    </location>
</feature>
<gene>
    <name evidence="2" type="ORF">P0M35_10335</name>
</gene>
<keyword evidence="1" id="KW-1133">Transmembrane helix</keyword>
<feature type="transmembrane region" description="Helical" evidence="1">
    <location>
        <begin position="45"/>
        <end position="65"/>
    </location>
</feature>
<dbReference type="AlphaFoldDB" id="A0AAE3P1W0"/>
<keyword evidence="3" id="KW-1185">Reference proteome</keyword>
<accession>A0AAE3P1W0</accession>
<sequence>MISSLIRFKINFSTEYFPGNNGAYYLLLNKDLLETGTFHYRDFPLLFYLQSFFAFILIKINLLNFNQVIDLVSRTFDSFVPTLSIIPAYLLSKKIIKDNKFQSLVIASIAIFHFSFFTLISDFQKNSLGILWLFWLMYFLFKINEKFSYKNLGYTFLFFVLVGLTHFGCFGVAILIVMINLLFIGLTKLTTKKIYKFLIVTFLLVIFSFGLVYLINPFRLYSLIEIIEKSFSKPIILMIIKNEPILPSNEILEITLTNILSIAVLILLTKEKNIQNRNYFFTISIAALIIASPFLNYKIAQRLYFISYITIKPLFSFLIKYAKVRLTKNLVVYFSLVIILSSGILNIYRPVFSNMNKQLYADLINLKSKVSFNDKSIIISRHGLEYWLMWILKVNAIRKDEVTEDYRRWYKDIYIIRQKKLKPPFGPAGINGLPFQEPSITKNTKLIFTSDYFDLYKVLSMPKDFSTFKERL</sequence>
<feature type="transmembrane region" description="Helical" evidence="1">
    <location>
        <begin position="280"/>
        <end position="297"/>
    </location>
</feature>
<organism evidence="2 3">
    <name type="scientific">Stygiobacter electus</name>
    <dbReference type="NCBI Taxonomy" id="3032292"/>
    <lineage>
        <taxon>Bacteria</taxon>
        <taxon>Pseudomonadati</taxon>
        <taxon>Ignavibacteriota</taxon>
        <taxon>Ignavibacteria</taxon>
        <taxon>Ignavibacteriales</taxon>
        <taxon>Melioribacteraceae</taxon>
        <taxon>Stygiobacter</taxon>
    </lineage>
</organism>
<evidence type="ECO:0000313" key="3">
    <source>
        <dbReference type="Proteomes" id="UP001221302"/>
    </source>
</evidence>